<dbReference type="Proteomes" id="UP000799779">
    <property type="component" value="Unassembled WGS sequence"/>
</dbReference>
<evidence type="ECO:0000259" key="5">
    <source>
        <dbReference type="PROSITE" id="PS50865"/>
    </source>
</evidence>
<proteinExistence type="predicted"/>
<evidence type="ECO:0000313" key="7">
    <source>
        <dbReference type="Proteomes" id="UP000799779"/>
    </source>
</evidence>
<dbReference type="AlphaFoldDB" id="A0A6A5VUJ3"/>
<sequence length="83" mass="9774">PIMANNSHLCEQCNNPGTLRCGECHQSHYCSKVCQKTDFKLHKLLCKQFKDFTDDKRPSPDYYRAIYFHPAEEGPRFIWLCYG</sequence>
<organism evidence="6 7">
    <name type="scientific">Amniculicola lignicola CBS 123094</name>
    <dbReference type="NCBI Taxonomy" id="1392246"/>
    <lineage>
        <taxon>Eukaryota</taxon>
        <taxon>Fungi</taxon>
        <taxon>Dikarya</taxon>
        <taxon>Ascomycota</taxon>
        <taxon>Pezizomycotina</taxon>
        <taxon>Dothideomycetes</taxon>
        <taxon>Pleosporomycetidae</taxon>
        <taxon>Pleosporales</taxon>
        <taxon>Amniculicolaceae</taxon>
        <taxon>Amniculicola</taxon>
    </lineage>
</organism>
<dbReference type="PROSITE" id="PS50865">
    <property type="entry name" value="ZF_MYND_2"/>
    <property type="match status" value="1"/>
</dbReference>
<keyword evidence="3" id="KW-0862">Zinc</keyword>
<name>A0A6A5VUJ3_9PLEO</name>
<feature type="non-terminal residue" evidence="6">
    <location>
        <position position="83"/>
    </location>
</feature>
<accession>A0A6A5VUJ3</accession>
<protein>
    <recommendedName>
        <fullName evidence="5">MYND-type domain-containing protein</fullName>
    </recommendedName>
</protein>
<evidence type="ECO:0000313" key="6">
    <source>
        <dbReference type="EMBL" id="KAF1992674.1"/>
    </source>
</evidence>
<dbReference type="GO" id="GO:0008270">
    <property type="term" value="F:zinc ion binding"/>
    <property type="evidence" value="ECO:0007669"/>
    <property type="project" value="UniProtKB-KW"/>
</dbReference>
<dbReference type="Pfam" id="PF01753">
    <property type="entry name" value="zf-MYND"/>
    <property type="match status" value="1"/>
</dbReference>
<reference evidence="6" key="1">
    <citation type="journal article" date="2020" name="Stud. Mycol.">
        <title>101 Dothideomycetes genomes: a test case for predicting lifestyles and emergence of pathogens.</title>
        <authorList>
            <person name="Haridas S."/>
            <person name="Albert R."/>
            <person name="Binder M."/>
            <person name="Bloem J."/>
            <person name="Labutti K."/>
            <person name="Salamov A."/>
            <person name="Andreopoulos B."/>
            <person name="Baker S."/>
            <person name="Barry K."/>
            <person name="Bills G."/>
            <person name="Bluhm B."/>
            <person name="Cannon C."/>
            <person name="Castanera R."/>
            <person name="Culley D."/>
            <person name="Daum C."/>
            <person name="Ezra D."/>
            <person name="Gonzalez J."/>
            <person name="Henrissat B."/>
            <person name="Kuo A."/>
            <person name="Liang C."/>
            <person name="Lipzen A."/>
            <person name="Lutzoni F."/>
            <person name="Magnuson J."/>
            <person name="Mondo S."/>
            <person name="Nolan M."/>
            <person name="Ohm R."/>
            <person name="Pangilinan J."/>
            <person name="Park H.-J."/>
            <person name="Ramirez L."/>
            <person name="Alfaro M."/>
            <person name="Sun H."/>
            <person name="Tritt A."/>
            <person name="Yoshinaga Y."/>
            <person name="Zwiers L.-H."/>
            <person name="Turgeon B."/>
            <person name="Goodwin S."/>
            <person name="Spatafora J."/>
            <person name="Crous P."/>
            <person name="Grigoriev I."/>
        </authorList>
    </citation>
    <scope>NUCLEOTIDE SEQUENCE</scope>
    <source>
        <strain evidence="6">CBS 123094</strain>
    </source>
</reference>
<evidence type="ECO:0000256" key="4">
    <source>
        <dbReference type="PROSITE-ProRule" id="PRU00134"/>
    </source>
</evidence>
<keyword evidence="7" id="KW-1185">Reference proteome</keyword>
<keyword evidence="1" id="KW-0479">Metal-binding</keyword>
<dbReference type="OrthoDB" id="437457at2759"/>
<dbReference type="InterPro" id="IPR002893">
    <property type="entry name" value="Znf_MYND"/>
</dbReference>
<gene>
    <name evidence="6" type="ORF">P154DRAFT_411367</name>
</gene>
<feature type="domain" description="MYND-type" evidence="5">
    <location>
        <begin position="10"/>
        <end position="46"/>
    </location>
</feature>
<evidence type="ECO:0000256" key="1">
    <source>
        <dbReference type="ARBA" id="ARBA00022723"/>
    </source>
</evidence>
<dbReference type="Gene3D" id="6.10.140.2220">
    <property type="match status" value="1"/>
</dbReference>
<evidence type="ECO:0000256" key="3">
    <source>
        <dbReference type="ARBA" id="ARBA00022833"/>
    </source>
</evidence>
<keyword evidence="2 4" id="KW-0863">Zinc-finger</keyword>
<dbReference type="EMBL" id="ML977891">
    <property type="protein sequence ID" value="KAF1992674.1"/>
    <property type="molecule type" value="Genomic_DNA"/>
</dbReference>
<feature type="non-terminal residue" evidence="6">
    <location>
        <position position="1"/>
    </location>
</feature>
<dbReference type="SUPFAM" id="SSF144232">
    <property type="entry name" value="HIT/MYND zinc finger-like"/>
    <property type="match status" value="1"/>
</dbReference>
<evidence type="ECO:0000256" key="2">
    <source>
        <dbReference type="ARBA" id="ARBA00022771"/>
    </source>
</evidence>